<sequence length="40" mass="4418">MAESDTGKEPPKCTHELAAEEKTLVSRPGGSRYHAVKRHI</sequence>
<reference evidence="2" key="1">
    <citation type="submission" date="2019-08" db="EMBL/GenBank/DDBJ databases">
        <authorList>
            <person name="Kucharzyk K."/>
            <person name="Murdoch R.W."/>
            <person name="Higgins S."/>
            <person name="Loffler F."/>
        </authorList>
    </citation>
    <scope>NUCLEOTIDE SEQUENCE</scope>
</reference>
<evidence type="ECO:0000313" key="2">
    <source>
        <dbReference type="EMBL" id="MPL68240.1"/>
    </source>
</evidence>
<accession>A0A644TMV6</accession>
<name>A0A644TMV6_9ZZZZ</name>
<feature type="compositionally biased region" description="Basic and acidic residues" evidence="1">
    <location>
        <begin position="1"/>
        <end position="24"/>
    </location>
</feature>
<protein>
    <submittedName>
        <fullName evidence="2">Uncharacterized protein</fullName>
    </submittedName>
</protein>
<dbReference type="AlphaFoldDB" id="A0A644TMV6"/>
<evidence type="ECO:0000256" key="1">
    <source>
        <dbReference type="SAM" id="MobiDB-lite"/>
    </source>
</evidence>
<organism evidence="2">
    <name type="scientific">bioreactor metagenome</name>
    <dbReference type="NCBI Taxonomy" id="1076179"/>
    <lineage>
        <taxon>unclassified sequences</taxon>
        <taxon>metagenomes</taxon>
        <taxon>ecological metagenomes</taxon>
    </lineage>
</organism>
<dbReference type="EMBL" id="VSSQ01000040">
    <property type="protein sequence ID" value="MPL68240.1"/>
    <property type="molecule type" value="Genomic_DNA"/>
</dbReference>
<comment type="caution">
    <text evidence="2">The sequence shown here is derived from an EMBL/GenBank/DDBJ whole genome shotgun (WGS) entry which is preliminary data.</text>
</comment>
<proteinExistence type="predicted"/>
<feature type="region of interest" description="Disordered" evidence="1">
    <location>
        <begin position="1"/>
        <end position="40"/>
    </location>
</feature>
<gene>
    <name evidence="2" type="ORF">SDC9_13961</name>
</gene>